<dbReference type="GO" id="GO:0004316">
    <property type="term" value="F:3-oxoacyl-[acyl-carrier-protein] reductase (NADPH) activity"/>
    <property type="evidence" value="ECO:0007669"/>
    <property type="project" value="UniProtKB-EC"/>
</dbReference>
<accession>A0A177ZRF2</accession>
<dbReference type="STRING" id="217031.ABB05_12395"/>
<feature type="domain" description="Ketoreductase" evidence="4">
    <location>
        <begin position="8"/>
        <end position="192"/>
    </location>
</feature>
<dbReference type="PANTHER" id="PTHR42879">
    <property type="entry name" value="3-OXOACYL-(ACYL-CARRIER-PROTEIN) REDUCTASE"/>
    <property type="match status" value="1"/>
</dbReference>
<dbReference type="InterPro" id="IPR036291">
    <property type="entry name" value="NAD(P)-bd_dom_sf"/>
</dbReference>
<gene>
    <name evidence="5" type="primary">fabG</name>
    <name evidence="5" type="ORF">ABB05_12395</name>
</gene>
<dbReference type="InterPro" id="IPR057326">
    <property type="entry name" value="KR_dom"/>
</dbReference>
<name>A0A177ZRF2_9BACI</name>
<evidence type="ECO:0000313" key="6">
    <source>
        <dbReference type="Proteomes" id="UP000077881"/>
    </source>
</evidence>
<comment type="caution">
    <text evidence="5">The sequence shown here is derived from an EMBL/GenBank/DDBJ whole genome shotgun (WGS) entry which is preliminary data.</text>
</comment>
<dbReference type="NCBIfam" id="NF005806">
    <property type="entry name" value="PRK07666.1"/>
    <property type="match status" value="1"/>
</dbReference>
<sequence length="241" mass="25901">MEQSLKGKVALVTGAGRGIGKAVALALANEGVTVGLLARTETDLKEVVGEIEERGGKGAYVAVDISSRDEVEQAVKKLTDELGATDILINNAGIGKFESLMEMDPDEWKRTIDVNLMGPYYITRAVLPQLIEKNRGDIINISSTNGLNGAATSSAYSASKFGLIGLTESLAQEVRRNNIRVTALAPSTVATELAIQSNLIAENNDEKYMQPEDIAEFIISQLKMNPRVYVKTASLLATNPF</sequence>
<dbReference type="Pfam" id="PF00106">
    <property type="entry name" value="adh_short"/>
    <property type="match status" value="1"/>
</dbReference>
<dbReference type="PANTHER" id="PTHR42879:SF2">
    <property type="entry name" value="3-OXOACYL-[ACYL-CARRIER-PROTEIN] REDUCTASE FABG"/>
    <property type="match status" value="1"/>
</dbReference>
<dbReference type="OrthoDB" id="9775296at2"/>
<dbReference type="PIRSF" id="PIRSF000126">
    <property type="entry name" value="11-beta-HSD1"/>
    <property type="match status" value="1"/>
</dbReference>
<evidence type="ECO:0000256" key="3">
    <source>
        <dbReference type="RuleBase" id="RU000363"/>
    </source>
</evidence>
<dbReference type="CDD" id="cd05233">
    <property type="entry name" value="SDR_c"/>
    <property type="match status" value="1"/>
</dbReference>
<evidence type="ECO:0000256" key="1">
    <source>
        <dbReference type="ARBA" id="ARBA00006484"/>
    </source>
</evidence>
<keyword evidence="6" id="KW-1185">Reference proteome</keyword>
<dbReference type="GO" id="GO:0008206">
    <property type="term" value="P:bile acid metabolic process"/>
    <property type="evidence" value="ECO:0007669"/>
    <property type="project" value="UniProtKB-ARBA"/>
</dbReference>
<dbReference type="InterPro" id="IPR002347">
    <property type="entry name" value="SDR_fam"/>
</dbReference>
<evidence type="ECO:0000259" key="4">
    <source>
        <dbReference type="SMART" id="SM00822"/>
    </source>
</evidence>
<dbReference type="PRINTS" id="PR00081">
    <property type="entry name" value="GDHRDH"/>
</dbReference>
<organism evidence="5 6">
    <name type="scientific">Lederbergia galactosidilytica</name>
    <dbReference type="NCBI Taxonomy" id="217031"/>
    <lineage>
        <taxon>Bacteria</taxon>
        <taxon>Bacillati</taxon>
        <taxon>Bacillota</taxon>
        <taxon>Bacilli</taxon>
        <taxon>Bacillales</taxon>
        <taxon>Bacillaceae</taxon>
        <taxon>Lederbergia</taxon>
    </lineage>
</organism>
<evidence type="ECO:0000256" key="2">
    <source>
        <dbReference type="ARBA" id="ARBA00023002"/>
    </source>
</evidence>
<dbReference type="InterPro" id="IPR050259">
    <property type="entry name" value="SDR"/>
</dbReference>
<dbReference type="InterPro" id="IPR020904">
    <property type="entry name" value="Sc_DH/Rdtase_CS"/>
</dbReference>
<protein>
    <submittedName>
        <fullName evidence="5">3-ketoacyl-ACP reductase</fullName>
        <ecNumber evidence="5">1.1.1.100</ecNumber>
    </submittedName>
</protein>
<dbReference type="PROSITE" id="PS00061">
    <property type="entry name" value="ADH_SHORT"/>
    <property type="match status" value="1"/>
</dbReference>
<dbReference type="PRINTS" id="PR00080">
    <property type="entry name" value="SDRFAMILY"/>
</dbReference>
<keyword evidence="2 5" id="KW-0560">Oxidoreductase</keyword>
<dbReference type="Proteomes" id="UP000077881">
    <property type="component" value="Unassembled WGS sequence"/>
</dbReference>
<dbReference type="SUPFAM" id="SSF51735">
    <property type="entry name" value="NAD(P)-binding Rossmann-fold domains"/>
    <property type="match status" value="1"/>
</dbReference>
<dbReference type="FunFam" id="3.40.50.720:FF:000084">
    <property type="entry name" value="Short-chain dehydrogenase reductase"/>
    <property type="match status" value="1"/>
</dbReference>
<reference evidence="5 6" key="1">
    <citation type="submission" date="2015-05" db="EMBL/GenBank/DDBJ databases">
        <title>Comparison of genome.</title>
        <authorList>
            <person name="Zheng Z."/>
            <person name="Sun M."/>
        </authorList>
    </citation>
    <scope>NUCLEOTIDE SEQUENCE [LARGE SCALE GENOMIC DNA]</scope>
    <source>
        <strain evidence="5 6">G25-74</strain>
    </source>
</reference>
<evidence type="ECO:0000313" key="5">
    <source>
        <dbReference type="EMBL" id="OAK70547.1"/>
    </source>
</evidence>
<dbReference type="AlphaFoldDB" id="A0A177ZRF2"/>
<comment type="similarity">
    <text evidence="1 3">Belongs to the short-chain dehydrogenases/reductases (SDR) family.</text>
</comment>
<dbReference type="Gene3D" id="3.40.50.720">
    <property type="entry name" value="NAD(P)-binding Rossmann-like Domain"/>
    <property type="match status" value="1"/>
</dbReference>
<dbReference type="EC" id="1.1.1.100" evidence="5"/>
<proteinExistence type="inferred from homology"/>
<dbReference type="PATRIC" id="fig|217031.6.peg.2666"/>
<dbReference type="RefSeq" id="WP_057987808.1">
    <property type="nucleotide sequence ID" value="NZ_JAGGKH010000025.1"/>
</dbReference>
<dbReference type="SMART" id="SM00822">
    <property type="entry name" value="PKS_KR"/>
    <property type="match status" value="1"/>
</dbReference>
<dbReference type="EMBL" id="LDJR01000050">
    <property type="protein sequence ID" value="OAK70547.1"/>
    <property type="molecule type" value="Genomic_DNA"/>
</dbReference>